<evidence type="ECO:0000313" key="2">
    <source>
        <dbReference type="EMBL" id="KAK5583520.1"/>
    </source>
</evidence>
<proteinExistence type="predicted"/>
<gene>
    <name evidence="2" type="ORF">RB653_005117</name>
</gene>
<keyword evidence="1" id="KW-0472">Membrane</keyword>
<evidence type="ECO:0000256" key="1">
    <source>
        <dbReference type="SAM" id="Phobius"/>
    </source>
</evidence>
<name>A0AAN7Z3V6_9MYCE</name>
<reference evidence="2 3" key="1">
    <citation type="submission" date="2023-11" db="EMBL/GenBank/DDBJ databases">
        <title>Dfirmibasis_genome.</title>
        <authorList>
            <person name="Edelbroek B."/>
            <person name="Kjellin J."/>
            <person name="Jerlstrom-Hultqvist J."/>
            <person name="Soderbom F."/>
        </authorList>
    </citation>
    <scope>NUCLEOTIDE SEQUENCE [LARGE SCALE GENOMIC DNA]</scope>
    <source>
        <strain evidence="2 3">TNS-C-14</strain>
    </source>
</reference>
<dbReference type="Proteomes" id="UP001344447">
    <property type="component" value="Unassembled WGS sequence"/>
</dbReference>
<keyword evidence="1" id="KW-0812">Transmembrane</keyword>
<protein>
    <submittedName>
        <fullName evidence="2">Uncharacterized protein</fullName>
    </submittedName>
</protein>
<organism evidence="2 3">
    <name type="scientific">Dictyostelium firmibasis</name>
    <dbReference type="NCBI Taxonomy" id="79012"/>
    <lineage>
        <taxon>Eukaryota</taxon>
        <taxon>Amoebozoa</taxon>
        <taxon>Evosea</taxon>
        <taxon>Eumycetozoa</taxon>
        <taxon>Dictyostelia</taxon>
        <taxon>Dictyosteliales</taxon>
        <taxon>Dictyosteliaceae</taxon>
        <taxon>Dictyostelium</taxon>
    </lineage>
</organism>
<evidence type="ECO:0000313" key="3">
    <source>
        <dbReference type="Proteomes" id="UP001344447"/>
    </source>
</evidence>
<accession>A0AAN7Z3V6</accession>
<sequence length="49" mass="5922">MVFLLFFSFILSSIFLVPLVYMLNKVCLFNRNRMVNYESIRKLALTRME</sequence>
<dbReference type="EMBL" id="JAVFKY010000001">
    <property type="protein sequence ID" value="KAK5583520.1"/>
    <property type="molecule type" value="Genomic_DNA"/>
</dbReference>
<comment type="caution">
    <text evidence="2">The sequence shown here is derived from an EMBL/GenBank/DDBJ whole genome shotgun (WGS) entry which is preliminary data.</text>
</comment>
<feature type="transmembrane region" description="Helical" evidence="1">
    <location>
        <begin position="6"/>
        <end position="24"/>
    </location>
</feature>
<keyword evidence="1" id="KW-1133">Transmembrane helix</keyword>
<dbReference type="AlphaFoldDB" id="A0AAN7Z3V6"/>
<keyword evidence="3" id="KW-1185">Reference proteome</keyword>